<evidence type="ECO:0000256" key="1">
    <source>
        <dbReference type="ARBA" id="ARBA00023015"/>
    </source>
</evidence>
<protein>
    <submittedName>
        <fullName evidence="5">Nitrate/nitrite response regulator protein</fullName>
    </submittedName>
</protein>
<evidence type="ECO:0000256" key="3">
    <source>
        <dbReference type="ARBA" id="ARBA00023163"/>
    </source>
</evidence>
<proteinExistence type="predicted"/>
<sequence>MMPQTPLKTLLIHPYPVEREALSAWFGRESGIHLTATLRDLPDLPCPVLDAAHLVVVFDYDMEKLPSRITHLRKTCPGLRFAVFRPGGALSDIRDLVCAGVSAILDAASDTDEWYGAIRAIARGQIYFDQRIMQNLAALTAPHRDFGTTTETDHPLSLREMEILALVAREYSTSRIAAELFISIKTVETHRRNLFQKLHVKNVVGLTKVAMRLGVLG</sequence>
<keyword evidence="6" id="KW-1185">Reference proteome</keyword>
<keyword evidence="2" id="KW-0238">DNA-binding</keyword>
<evidence type="ECO:0000256" key="2">
    <source>
        <dbReference type="ARBA" id="ARBA00023125"/>
    </source>
</evidence>
<dbReference type="PRINTS" id="PR00038">
    <property type="entry name" value="HTHLUXR"/>
</dbReference>
<reference evidence="6" key="1">
    <citation type="journal article" date="2019" name="Int. J. Syst. Evol. Microbiol.">
        <title>The Global Catalogue of Microorganisms (GCM) 10K type strain sequencing project: providing services to taxonomists for standard genome sequencing and annotation.</title>
        <authorList>
            <consortium name="The Broad Institute Genomics Platform"/>
            <consortium name="The Broad Institute Genome Sequencing Center for Infectious Disease"/>
            <person name="Wu L."/>
            <person name="Ma J."/>
        </authorList>
    </citation>
    <scope>NUCLEOTIDE SEQUENCE [LARGE SCALE GENOMIC DNA]</scope>
    <source>
        <strain evidence="6">CGMCC 1.6375</strain>
    </source>
</reference>
<dbReference type="PROSITE" id="PS50043">
    <property type="entry name" value="HTH_LUXR_2"/>
    <property type="match status" value="1"/>
</dbReference>
<comment type="caution">
    <text evidence="5">The sequence shown here is derived from an EMBL/GenBank/DDBJ whole genome shotgun (WGS) entry which is preliminary data.</text>
</comment>
<organism evidence="5 6">
    <name type="scientific">Dyadobacter beijingensis</name>
    <dbReference type="NCBI Taxonomy" id="365489"/>
    <lineage>
        <taxon>Bacteria</taxon>
        <taxon>Pseudomonadati</taxon>
        <taxon>Bacteroidota</taxon>
        <taxon>Cytophagia</taxon>
        <taxon>Cytophagales</taxon>
        <taxon>Spirosomataceae</taxon>
        <taxon>Dyadobacter</taxon>
    </lineage>
</organism>
<dbReference type="InterPro" id="IPR039420">
    <property type="entry name" value="WalR-like"/>
</dbReference>
<dbReference type="InterPro" id="IPR016032">
    <property type="entry name" value="Sig_transdc_resp-reg_C-effctor"/>
</dbReference>
<dbReference type="PANTHER" id="PTHR43214:SF41">
    <property type="entry name" value="NITRATE_NITRITE RESPONSE REGULATOR PROTEIN NARP"/>
    <property type="match status" value="1"/>
</dbReference>
<accession>A0ABQ2IAH6</accession>
<dbReference type="Gene3D" id="3.40.50.2300">
    <property type="match status" value="1"/>
</dbReference>
<gene>
    <name evidence="5" type="primary">narP</name>
    <name evidence="5" type="ORF">GCM10010967_43840</name>
</gene>
<dbReference type="RefSeq" id="WP_157504447.1">
    <property type="nucleotide sequence ID" value="NZ_BMLI01000002.1"/>
</dbReference>
<dbReference type="SUPFAM" id="SSF46894">
    <property type="entry name" value="C-terminal effector domain of the bipartite response regulators"/>
    <property type="match status" value="1"/>
</dbReference>
<evidence type="ECO:0000313" key="5">
    <source>
        <dbReference type="EMBL" id="GGN04178.1"/>
    </source>
</evidence>
<dbReference type="Pfam" id="PF00196">
    <property type="entry name" value="GerE"/>
    <property type="match status" value="1"/>
</dbReference>
<evidence type="ECO:0000313" key="6">
    <source>
        <dbReference type="Proteomes" id="UP000632339"/>
    </source>
</evidence>
<feature type="domain" description="HTH luxR-type" evidence="4">
    <location>
        <begin position="149"/>
        <end position="214"/>
    </location>
</feature>
<evidence type="ECO:0000259" key="4">
    <source>
        <dbReference type="PROSITE" id="PS50043"/>
    </source>
</evidence>
<name>A0ABQ2IAH6_9BACT</name>
<dbReference type="CDD" id="cd06170">
    <property type="entry name" value="LuxR_C_like"/>
    <property type="match status" value="1"/>
</dbReference>
<dbReference type="Proteomes" id="UP000632339">
    <property type="component" value="Unassembled WGS sequence"/>
</dbReference>
<dbReference type="InterPro" id="IPR000792">
    <property type="entry name" value="Tscrpt_reg_LuxR_C"/>
</dbReference>
<keyword evidence="3" id="KW-0804">Transcription</keyword>
<keyword evidence="1" id="KW-0805">Transcription regulation</keyword>
<dbReference type="SMART" id="SM00421">
    <property type="entry name" value="HTH_LUXR"/>
    <property type="match status" value="1"/>
</dbReference>
<dbReference type="EMBL" id="BMLI01000002">
    <property type="protein sequence ID" value="GGN04178.1"/>
    <property type="molecule type" value="Genomic_DNA"/>
</dbReference>
<dbReference type="PANTHER" id="PTHR43214">
    <property type="entry name" value="TWO-COMPONENT RESPONSE REGULATOR"/>
    <property type="match status" value="1"/>
</dbReference>